<dbReference type="AlphaFoldDB" id="A0A443HV07"/>
<dbReference type="STRING" id="264951.A0A443HV07"/>
<name>A0A443HV07_BYSSP</name>
<reference evidence="3 4" key="1">
    <citation type="journal article" date="2018" name="Front. Microbiol.">
        <title>Genomic and genetic insights into a cosmopolitan fungus, Paecilomyces variotii (Eurotiales).</title>
        <authorList>
            <person name="Urquhart A.S."/>
            <person name="Mondo S.J."/>
            <person name="Makela M.R."/>
            <person name="Hane J.K."/>
            <person name="Wiebenga A."/>
            <person name="He G."/>
            <person name="Mihaltcheva S."/>
            <person name="Pangilinan J."/>
            <person name="Lipzen A."/>
            <person name="Barry K."/>
            <person name="de Vries R.P."/>
            <person name="Grigoriev I.V."/>
            <person name="Idnurm A."/>
        </authorList>
    </citation>
    <scope>NUCLEOTIDE SEQUENCE [LARGE SCALE GENOMIC DNA]</scope>
    <source>
        <strain evidence="3 4">CBS 101075</strain>
    </source>
</reference>
<sequence length="818" mass="91466">MADHETFGAQEWQLPGYGKVPSARANNVSNDIVAKPAPAPAPPLQPSRGPGNSFRGRARTQNGFPIRGGSPPKPVGHSRDRRFPGTPSGLTGRGNIRSFPRGHGNRAAFVPGSNNFPRDSPAKANWRAGLRPDGVFQLPAPFGTFKHEFFGVARGTVTGGRSANKGRFEVFDDISQKTGTHVKPPAYTDNVILLWGDSSQVLAAQKLLQQLVNKCTSLQSKKPLWAKINAYSLKKEIDIFRDEQQDVVLQQLRKAPEATVRFAEKVGQAISMFPSGANFTFPFLQLLFLWPTEELPFKEYLGPELQGLDPIREEFDCHIYVPDGLPDYICVLAHNHGTIREAIRRIRTKWSELMASANIRSKVYLVEPPELIYAQRGIIVKQSHTLARPFLDGGIMTAFEITQWLDRAALMRSRNDVRLLNTTERAMRALPFFRGHLRMRVNIGAFILDEYRLSKDLKASYSFEEFREMLLHDQTKGRLLPGLEINQAELLGRCFKASYLLEPFETTSRSLEKPEPSYSVNFEFVGSDSALLRLEAEFERHPGAEEYEVAQRRWVKVQGNNQHGNERPPLQAAMIEFGRADWQLEIKALQFHEPANIGAALKDFSHAIGFEFDATSSGITAPPKRRVTFPPTAPVSRFVEKTALRYRLKGTNYILEIARYDEYRRTGIQFSQGQVQISNPGPILNAPFTTWGASIFGLDWDNLLGEHANMGVGHSASWSPNLKTFFPPKAKTNPTDTSSGFWEFVNLVKDVAELLGPRRPEALAKMATETIDQRTRPNRQSSPLKAETVGDVSSGRSSPVSESKESNKVLVAELGTLF</sequence>
<organism evidence="3 4">
    <name type="scientific">Byssochlamys spectabilis</name>
    <name type="common">Paecilomyces variotii</name>
    <dbReference type="NCBI Taxonomy" id="264951"/>
    <lineage>
        <taxon>Eukaryota</taxon>
        <taxon>Fungi</taxon>
        <taxon>Dikarya</taxon>
        <taxon>Ascomycota</taxon>
        <taxon>Pezizomycotina</taxon>
        <taxon>Eurotiomycetes</taxon>
        <taxon>Eurotiomycetidae</taxon>
        <taxon>Eurotiales</taxon>
        <taxon>Thermoascaceae</taxon>
        <taxon>Paecilomyces</taxon>
    </lineage>
</organism>
<dbReference type="InterPro" id="IPR057227">
    <property type="entry name" value="DUF7905"/>
</dbReference>
<evidence type="ECO:0000259" key="2">
    <source>
        <dbReference type="Pfam" id="PF25482"/>
    </source>
</evidence>
<proteinExistence type="predicted"/>
<protein>
    <recommendedName>
        <fullName evidence="2">DUF7905 domain-containing protein</fullName>
    </recommendedName>
</protein>
<keyword evidence="4" id="KW-1185">Reference proteome</keyword>
<dbReference type="VEuPathDB" id="FungiDB:C8Q69DRAFT_262721"/>
<feature type="region of interest" description="Disordered" evidence="1">
    <location>
        <begin position="768"/>
        <end position="806"/>
    </location>
</feature>
<feature type="compositionally biased region" description="Low complexity" evidence="1">
    <location>
        <begin position="789"/>
        <end position="801"/>
    </location>
</feature>
<evidence type="ECO:0000256" key="1">
    <source>
        <dbReference type="SAM" id="MobiDB-lite"/>
    </source>
</evidence>
<evidence type="ECO:0000313" key="3">
    <source>
        <dbReference type="EMBL" id="RWQ95673.1"/>
    </source>
</evidence>
<comment type="caution">
    <text evidence="3">The sequence shown here is derived from an EMBL/GenBank/DDBJ whole genome shotgun (WGS) entry which is preliminary data.</text>
</comment>
<dbReference type="RefSeq" id="XP_028485318.1">
    <property type="nucleotide sequence ID" value="XM_028626713.1"/>
</dbReference>
<feature type="domain" description="DUF7905" evidence="2">
    <location>
        <begin position="403"/>
        <end position="730"/>
    </location>
</feature>
<feature type="region of interest" description="Disordered" evidence="1">
    <location>
        <begin position="1"/>
        <end position="102"/>
    </location>
</feature>
<dbReference type="Pfam" id="PF25482">
    <property type="entry name" value="DUF7905"/>
    <property type="match status" value="1"/>
</dbReference>
<evidence type="ECO:0000313" key="4">
    <source>
        <dbReference type="Proteomes" id="UP000283841"/>
    </source>
</evidence>
<dbReference type="EMBL" id="RCNU01000005">
    <property type="protein sequence ID" value="RWQ95673.1"/>
    <property type="molecule type" value="Genomic_DNA"/>
</dbReference>
<accession>A0A443HV07</accession>
<dbReference type="GeneID" id="39595990"/>
<dbReference type="Proteomes" id="UP000283841">
    <property type="component" value="Unassembled WGS sequence"/>
</dbReference>
<gene>
    <name evidence="3" type="ORF">C8Q69DRAFT_262721</name>
</gene>